<feature type="compositionally biased region" description="Low complexity" evidence="4">
    <location>
        <begin position="1"/>
        <end position="11"/>
    </location>
</feature>
<feature type="repeat" description="RCC1" evidence="3">
    <location>
        <begin position="119"/>
        <end position="173"/>
    </location>
</feature>
<evidence type="ECO:0000313" key="7">
    <source>
        <dbReference type="Proteomes" id="UP001212841"/>
    </source>
</evidence>
<gene>
    <name evidence="6" type="ORF">HK097_000597</name>
</gene>
<feature type="compositionally biased region" description="Polar residues" evidence="4">
    <location>
        <begin position="85"/>
        <end position="97"/>
    </location>
</feature>
<dbReference type="InterPro" id="IPR000408">
    <property type="entry name" value="Reg_chr_condens"/>
</dbReference>
<dbReference type="SUPFAM" id="SSF50985">
    <property type="entry name" value="RCC1/BLIP-II"/>
    <property type="match status" value="1"/>
</dbReference>
<accession>A0AAD5X1C3</accession>
<reference evidence="6" key="1">
    <citation type="submission" date="2020-05" db="EMBL/GenBank/DDBJ databases">
        <title>Phylogenomic resolution of chytrid fungi.</title>
        <authorList>
            <person name="Stajich J.E."/>
            <person name="Amses K."/>
            <person name="Simmons R."/>
            <person name="Seto K."/>
            <person name="Myers J."/>
            <person name="Bonds A."/>
            <person name="Quandt C.A."/>
            <person name="Barry K."/>
            <person name="Liu P."/>
            <person name="Grigoriev I."/>
            <person name="Longcore J.E."/>
            <person name="James T.Y."/>
        </authorList>
    </citation>
    <scope>NUCLEOTIDE SEQUENCE</scope>
    <source>
        <strain evidence="6">JEL0318</strain>
    </source>
</reference>
<feature type="repeat" description="RCC1" evidence="3">
    <location>
        <begin position="174"/>
        <end position="223"/>
    </location>
</feature>
<sequence>MAKATTKKTAASSGDVEKKSPLRSAAGSGSPKEKAAGAASKKRGGSPTHPKPAARATTKRGRNAPEEESQEDGNSMEVDGVPAALSSQETNGDSQSAPVKRSRRVKPAFTLEPRYTQPGNVFVFGQNDCGQLGVGETEDNVRKPRMIKEDGFDELDVVAVFAGGMHCIALTQDGKLWSWGCNDEKALGRSGEEDRPARVEGLDNEFIVQVACADSATAALTREGRLYAWGSFRTGNGIFGFSADQKTGTIIQIQDKPVLVDALKDKHIVDVDAGVNHFVAIDDAGKVYTWGDYEQNQLGRKPSPRHPVFAALTPRPANYRSKKFSKAFCGAFHTFLVNDKDCYTFGLNNYGQLGVGERE</sequence>
<comment type="caution">
    <text evidence="6">The sequence shown here is derived from an EMBL/GenBank/DDBJ whole genome shotgun (WGS) entry which is preliminary data.</text>
</comment>
<feature type="domain" description="RCC1-like" evidence="5">
    <location>
        <begin position="121"/>
        <end position="358"/>
    </location>
</feature>
<feature type="repeat" description="RCC1" evidence="3">
    <location>
        <begin position="224"/>
        <end position="284"/>
    </location>
</feature>
<feature type="region of interest" description="Disordered" evidence="4">
    <location>
        <begin position="1"/>
        <end position="111"/>
    </location>
</feature>
<dbReference type="Gene3D" id="2.130.10.30">
    <property type="entry name" value="Regulator of chromosome condensation 1/beta-lactamase-inhibitor protein II"/>
    <property type="match status" value="1"/>
</dbReference>
<dbReference type="GO" id="GO:0005085">
    <property type="term" value="F:guanyl-nucleotide exchange factor activity"/>
    <property type="evidence" value="ECO:0007669"/>
    <property type="project" value="TreeGrafter"/>
</dbReference>
<feature type="repeat" description="RCC1" evidence="3">
    <location>
        <begin position="285"/>
        <end position="340"/>
    </location>
</feature>
<evidence type="ECO:0000256" key="4">
    <source>
        <dbReference type="SAM" id="MobiDB-lite"/>
    </source>
</evidence>
<dbReference type="InterPro" id="IPR051553">
    <property type="entry name" value="Ran_GTPase-activating"/>
</dbReference>
<dbReference type="PROSITE" id="PS50012">
    <property type="entry name" value="RCC1_3"/>
    <property type="match status" value="4"/>
</dbReference>
<keyword evidence="7" id="KW-1185">Reference proteome</keyword>
<evidence type="ECO:0000256" key="2">
    <source>
        <dbReference type="ARBA" id="ARBA00022737"/>
    </source>
</evidence>
<protein>
    <recommendedName>
        <fullName evidence="5">RCC1-like domain-containing protein</fullName>
    </recommendedName>
</protein>
<dbReference type="PANTHER" id="PTHR45982:SF1">
    <property type="entry name" value="REGULATOR OF CHROMOSOME CONDENSATION"/>
    <property type="match status" value="1"/>
</dbReference>
<dbReference type="GO" id="GO:0005737">
    <property type="term" value="C:cytoplasm"/>
    <property type="evidence" value="ECO:0007669"/>
    <property type="project" value="TreeGrafter"/>
</dbReference>
<evidence type="ECO:0000256" key="3">
    <source>
        <dbReference type="PROSITE-ProRule" id="PRU00235"/>
    </source>
</evidence>
<keyword evidence="2" id="KW-0677">Repeat</keyword>
<dbReference type="Pfam" id="PF25390">
    <property type="entry name" value="WD40_RLD"/>
    <property type="match status" value="1"/>
</dbReference>
<feature type="non-terminal residue" evidence="6">
    <location>
        <position position="1"/>
    </location>
</feature>
<organism evidence="6 7">
    <name type="scientific">Rhizophlyctis rosea</name>
    <dbReference type="NCBI Taxonomy" id="64517"/>
    <lineage>
        <taxon>Eukaryota</taxon>
        <taxon>Fungi</taxon>
        <taxon>Fungi incertae sedis</taxon>
        <taxon>Chytridiomycota</taxon>
        <taxon>Chytridiomycota incertae sedis</taxon>
        <taxon>Chytridiomycetes</taxon>
        <taxon>Rhizophlyctidales</taxon>
        <taxon>Rhizophlyctidaceae</taxon>
        <taxon>Rhizophlyctis</taxon>
    </lineage>
</organism>
<dbReference type="EMBL" id="JADGJD010001105">
    <property type="protein sequence ID" value="KAJ3046725.1"/>
    <property type="molecule type" value="Genomic_DNA"/>
</dbReference>
<evidence type="ECO:0000256" key="1">
    <source>
        <dbReference type="ARBA" id="ARBA00022658"/>
    </source>
</evidence>
<dbReference type="PANTHER" id="PTHR45982">
    <property type="entry name" value="REGULATOR OF CHROMOSOME CONDENSATION"/>
    <property type="match status" value="1"/>
</dbReference>
<dbReference type="Proteomes" id="UP001212841">
    <property type="component" value="Unassembled WGS sequence"/>
</dbReference>
<evidence type="ECO:0000259" key="5">
    <source>
        <dbReference type="Pfam" id="PF25390"/>
    </source>
</evidence>
<evidence type="ECO:0000313" key="6">
    <source>
        <dbReference type="EMBL" id="KAJ3046725.1"/>
    </source>
</evidence>
<keyword evidence="1" id="KW-0344">Guanine-nucleotide releasing factor</keyword>
<proteinExistence type="predicted"/>
<name>A0AAD5X1C3_9FUNG</name>
<dbReference type="AlphaFoldDB" id="A0AAD5X1C3"/>
<dbReference type="PRINTS" id="PR00633">
    <property type="entry name" value="RCCNDNSATION"/>
</dbReference>
<dbReference type="InterPro" id="IPR058923">
    <property type="entry name" value="RCC1-like_dom"/>
</dbReference>
<dbReference type="InterPro" id="IPR009091">
    <property type="entry name" value="RCC1/BLIP-II"/>
</dbReference>